<organism evidence="4 5">
    <name type="scientific">Stereum hirsutum (strain FP-91666)</name>
    <name type="common">White-rot fungus</name>
    <dbReference type="NCBI Taxonomy" id="721885"/>
    <lineage>
        <taxon>Eukaryota</taxon>
        <taxon>Fungi</taxon>
        <taxon>Dikarya</taxon>
        <taxon>Basidiomycota</taxon>
        <taxon>Agaricomycotina</taxon>
        <taxon>Agaricomycetes</taxon>
        <taxon>Russulales</taxon>
        <taxon>Stereaceae</taxon>
        <taxon>Stereum</taxon>
    </lineage>
</organism>
<evidence type="ECO:0000259" key="3">
    <source>
        <dbReference type="PROSITE" id="PS50966"/>
    </source>
</evidence>
<gene>
    <name evidence="4" type="ORF">STEHIDRAFT_163375</name>
</gene>
<keyword evidence="1" id="KW-0479">Metal-binding</keyword>
<dbReference type="eggNOG" id="ENOG502R9QX">
    <property type="taxonomic scope" value="Eukaryota"/>
</dbReference>
<dbReference type="GO" id="GO:0008270">
    <property type="term" value="F:zinc ion binding"/>
    <property type="evidence" value="ECO:0007669"/>
    <property type="project" value="UniProtKB-KW"/>
</dbReference>
<sequence>MYRCMVDVEQVEAASLLASLGLDTDTRESLANRWHVRWTNGNRRDDTHRVLYQCDCGYNHTAAGTKIRQNPVPFTECPAHVELTYVVSTQRILRIRGLSKHNAACEAAEYSQIPRCPLHPSVFAVALKQLAEGVNLDNIHEKNTQMFKAGLYKGQPTNMDESKSAYRWLLKRHDTRSLYRQYNCLHGINVTEAANVNIDEWMDKTSPRYNPKIADAIFHYSARAERGDRFEVCIATDEMKEAAWRHGDRSQILLDGTFGVSTKKILLFILMGLDEKRRGEPLAMFLFSAPSGNRHTAAGYNTEILEKLLRAWRTSLGERDGRTFNPAVAITDTDLMERNALMRVFPDIWLLICKFHLPRMARLETELVATTNFNEAREMLAKEKAVLERMLVDYPMIASNGLEHLRYLGDGYWMKDESLWRSWSDYGRRYAAVLLHCDIEGVLTTTNHLESFNGILKRKHLRRWQRGNRRLRVDVLIKLLVTKILPAIFEQRTLEVQEEDHWRRILLTLPGGTALVSGLSSNAGRAVLPPIAYFVQDTARDQAAAELLQENQISVPAFDFRTQSFLFTCYSSYATVYDPHPTLYNIAVSTDGSGCCDCADFTQRGGACKHLRAALLWLDKRRSEDPRTPSVTLPCSEDEARKRTRTDLFSRLQDTGGVAPSLPTGVMRGIPAAVVDEAIREANEMLYEDVGEDGEGKEDSREDGEEEDDDSDLESVATDAGEDGEFIFTALGHTGSTRRAIDEQTFARVLFDLACVAPKLGQLGRYLKDTHGMFSPADAEKAAQAKADIDLLSEQLGRLLEMKGPPISEPHQTSATPERPQTPKPTFATSLSLSKQEVAKGSQSGGQSEVERMRLKRASLYPHSPEKDAKRHQSYGHD</sequence>
<dbReference type="GeneID" id="18802316"/>
<proteinExistence type="predicted"/>
<protein>
    <recommendedName>
        <fullName evidence="3">SWIM-type domain-containing protein</fullName>
    </recommendedName>
</protein>
<feature type="compositionally biased region" description="Polar residues" evidence="2">
    <location>
        <begin position="827"/>
        <end position="847"/>
    </location>
</feature>
<feature type="domain" description="SWIM-type" evidence="3">
    <location>
        <begin position="584"/>
        <end position="619"/>
    </location>
</feature>
<evidence type="ECO:0000313" key="5">
    <source>
        <dbReference type="Proteomes" id="UP000053927"/>
    </source>
</evidence>
<accession>R7RY43</accession>
<dbReference type="PROSITE" id="PS50966">
    <property type="entry name" value="ZF_SWIM"/>
    <property type="match status" value="1"/>
</dbReference>
<dbReference type="Proteomes" id="UP000053927">
    <property type="component" value="Unassembled WGS sequence"/>
</dbReference>
<evidence type="ECO:0000256" key="1">
    <source>
        <dbReference type="PROSITE-ProRule" id="PRU00325"/>
    </source>
</evidence>
<feature type="region of interest" description="Disordered" evidence="2">
    <location>
        <begin position="803"/>
        <end position="878"/>
    </location>
</feature>
<reference evidence="5" key="1">
    <citation type="journal article" date="2012" name="Science">
        <title>The Paleozoic origin of enzymatic lignin decomposition reconstructed from 31 fungal genomes.</title>
        <authorList>
            <person name="Floudas D."/>
            <person name="Binder M."/>
            <person name="Riley R."/>
            <person name="Barry K."/>
            <person name="Blanchette R.A."/>
            <person name="Henrissat B."/>
            <person name="Martinez A.T."/>
            <person name="Otillar R."/>
            <person name="Spatafora J.W."/>
            <person name="Yadav J.S."/>
            <person name="Aerts A."/>
            <person name="Benoit I."/>
            <person name="Boyd A."/>
            <person name="Carlson A."/>
            <person name="Copeland A."/>
            <person name="Coutinho P.M."/>
            <person name="de Vries R.P."/>
            <person name="Ferreira P."/>
            <person name="Findley K."/>
            <person name="Foster B."/>
            <person name="Gaskell J."/>
            <person name="Glotzer D."/>
            <person name="Gorecki P."/>
            <person name="Heitman J."/>
            <person name="Hesse C."/>
            <person name="Hori C."/>
            <person name="Igarashi K."/>
            <person name="Jurgens J.A."/>
            <person name="Kallen N."/>
            <person name="Kersten P."/>
            <person name="Kohler A."/>
            <person name="Kuees U."/>
            <person name="Kumar T.K.A."/>
            <person name="Kuo A."/>
            <person name="LaButti K."/>
            <person name="Larrondo L.F."/>
            <person name="Lindquist E."/>
            <person name="Ling A."/>
            <person name="Lombard V."/>
            <person name="Lucas S."/>
            <person name="Lundell T."/>
            <person name="Martin R."/>
            <person name="McLaughlin D.J."/>
            <person name="Morgenstern I."/>
            <person name="Morin E."/>
            <person name="Murat C."/>
            <person name="Nagy L.G."/>
            <person name="Nolan M."/>
            <person name="Ohm R.A."/>
            <person name="Patyshakuliyeva A."/>
            <person name="Rokas A."/>
            <person name="Ruiz-Duenas F.J."/>
            <person name="Sabat G."/>
            <person name="Salamov A."/>
            <person name="Samejima M."/>
            <person name="Schmutz J."/>
            <person name="Slot J.C."/>
            <person name="St John F."/>
            <person name="Stenlid J."/>
            <person name="Sun H."/>
            <person name="Sun S."/>
            <person name="Syed K."/>
            <person name="Tsang A."/>
            <person name="Wiebenga A."/>
            <person name="Young D."/>
            <person name="Pisabarro A."/>
            <person name="Eastwood D.C."/>
            <person name="Martin F."/>
            <person name="Cullen D."/>
            <person name="Grigoriev I.V."/>
            <person name="Hibbett D.S."/>
        </authorList>
    </citation>
    <scope>NUCLEOTIDE SEQUENCE [LARGE SCALE GENOMIC DNA]</scope>
    <source>
        <strain evidence="5">FP-91666</strain>
    </source>
</reference>
<dbReference type="OrthoDB" id="2422225at2759"/>
<dbReference type="RefSeq" id="XP_007311123.1">
    <property type="nucleotide sequence ID" value="XM_007311061.1"/>
</dbReference>
<dbReference type="Pfam" id="PF10551">
    <property type="entry name" value="MULE"/>
    <property type="match status" value="1"/>
</dbReference>
<keyword evidence="1" id="KW-0862">Zinc</keyword>
<dbReference type="InterPro" id="IPR007527">
    <property type="entry name" value="Znf_SWIM"/>
</dbReference>
<name>R7RY43_STEHR</name>
<keyword evidence="1" id="KW-0863">Zinc-finger</keyword>
<feature type="compositionally biased region" description="Basic and acidic residues" evidence="2">
    <location>
        <begin position="864"/>
        <end position="878"/>
    </location>
</feature>
<feature type="compositionally biased region" description="Acidic residues" evidence="2">
    <location>
        <begin position="686"/>
        <end position="713"/>
    </location>
</feature>
<dbReference type="EMBL" id="JH687401">
    <property type="protein sequence ID" value="EIM79815.1"/>
    <property type="molecule type" value="Genomic_DNA"/>
</dbReference>
<feature type="region of interest" description="Disordered" evidence="2">
    <location>
        <begin position="686"/>
        <end position="719"/>
    </location>
</feature>
<keyword evidence="5" id="KW-1185">Reference proteome</keyword>
<dbReference type="InterPro" id="IPR018289">
    <property type="entry name" value="MULE_transposase_dom"/>
</dbReference>
<dbReference type="AlphaFoldDB" id="R7RY43"/>
<dbReference type="KEGG" id="shs:STEHIDRAFT_163375"/>
<evidence type="ECO:0000313" key="4">
    <source>
        <dbReference type="EMBL" id="EIM79815.1"/>
    </source>
</evidence>
<evidence type="ECO:0000256" key="2">
    <source>
        <dbReference type="SAM" id="MobiDB-lite"/>
    </source>
</evidence>